<dbReference type="AlphaFoldDB" id="A0A9P9DCL6"/>
<dbReference type="EMBL" id="JAGMUU010000036">
    <property type="protein sequence ID" value="KAH7116502.1"/>
    <property type="molecule type" value="Genomic_DNA"/>
</dbReference>
<comment type="caution">
    <text evidence="1">The sequence shown here is derived from an EMBL/GenBank/DDBJ whole genome shotgun (WGS) entry which is preliminary data.</text>
</comment>
<sequence>MGYTAKWIKHHVGIDGDALAPGYGRHPEEAKSLHLFLEKKLTSKEAATAITTLILHERDPPDNVYRLMGFLCEALVDLNDEREKLFNLLGAIQALPPARGIDWSQPRGFGNMWSDLYRLHIYGQDEWENGITLQSEAAIEVLRKHYAETATLEAEMYVRGLSGVTASWGYETIKLINHWRVDVLISGIMVWLKVAGGRLQQELHLEEVENWGQLSTQRGNEQDQENASLPQYWERWAAHVRGISENSNTYSKDVRKLATECYKLM</sequence>
<accession>A0A9P9DCL6</accession>
<evidence type="ECO:0000313" key="1">
    <source>
        <dbReference type="EMBL" id="KAH7116502.1"/>
    </source>
</evidence>
<organism evidence="1 2">
    <name type="scientific">Dactylonectria estremocensis</name>
    <dbReference type="NCBI Taxonomy" id="1079267"/>
    <lineage>
        <taxon>Eukaryota</taxon>
        <taxon>Fungi</taxon>
        <taxon>Dikarya</taxon>
        <taxon>Ascomycota</taxon>
        <taxon>Pezizomycotina</taxon>
        <taxon>Sordariomycetes</taxon>
        <taxon>Hypocreomycetidae</taxon>
        <taxon>Hypocreales</taxon>
        <taxon>Nectriaceae</taxon>
        <taxon>Dactylonectria</taxon>
    </lineage>
</organism>
<gene>
    <name evidence="1" type="ORF">B0J13DRAFT_533185</name>
</gene>
<dbReference type="OrthoDB" id="5392447at2759"/>
<proteinExistence type="predicted"/>
<dbReference type="Proteomes" id="UP000717696">
    <property type="component" value="Unassembled WGS sequence"/>
</dbReference>
<protein>
    <submittedName>
        <fullName evidence="1">Uncharacterized protein</fullName>
    </submittedName>
</protein>
<reference evidence="1" key="1">
    <citation type="journal article" date="2021" name="Nat. Commun.">
        <title>Genetic determinants of endophytism in the Arabidopsis root mycobiome.</title>
        <authorList>
            <person name="Mesny F."/>
            <person name="Miyauchi S."/>
            <person name="Thiergart T."/>
            <person name="Pickel B."/>
            <person name="Atanasova L."/>
            <person name="Karlsson M."/>
            <person name="Huettel B."/>
            <person name="Barry K.W."/>
            <person name="Haridas S."/>
            <person name="Chen C."/>
            <person name="Bauer D."/>
            <person name="Andreopoulos W."/>
            <person name="Pangilinan J."/>
            <person name="LaButti K."/>
            <person name="Riley R."/>
            <person name="Lipzen A."/>
            <person name="Clum A."/>
            <person name="Drula E."/>
            <person name="Henrissat B."/>
            <person name="Kohler A."/>
            <person name="Grigoriev I.V."/>
            <person name="Martin F.M."/>
            <person name="Hacquard S."/>
        </authorList>
    </citation>
    <scope>NUCLEOTIDE SEQUENCE</scope>
    <source>
        <strain evidence="1">MPI-CAGE-AT-0021</strain>
    </source>
</reference>
<name>A0A9P9DCL6_9HYPO</name>
<evidence type="ECO:0000313" key="2">
    <source>
        <dbReference type="Proteomes" id="UP000717696"/>
    </source>
</evidence>
<keyword evidence="2" id="KW-1185">Reference proteome</keyword>